<dbReference type="Pfam" id="PF07687">
    <property type="entry name" value="M20_dimer"/>
    <property type="match status" value="1"/>
</dbReference>
<evidence type="ECO:0000256" key="2">
    <source>
        <dbReference type="ARBA" id="ARBA00022723"/>
    </source>
</evidence>
<dbReference type="AlphaFoldDB" id="A0AA49GBY1"/>
<protein>
    <submittedName>
        <fullName evidence="7">M20 family metallo-hydrolase</fullName>
    </submittedName>
</protein>
<dbReference type="Pfam" id="PF01546">
    <property type="entry name" value="Peptidase_M20"/>
    <property type="match status" value="1"/>
</dbReference>
<gene>
    <name evidence="7" type="ORF">QYS49_30415</name>
</gene>
<dbReference type="InterPro" id="IPR002933">
    <property type="entry name" value="Peptidase_M20"/>
</dbReference>
<dbReference type="InterPro" id="IPR011650">
    <property type="entry name" value="Peptidase_M20_dimer"/>
</dbReference>
<dbReference type="GO" id="GO:0046872">
    <property type="term" value="F:metal ion binding"/>
    <property type="evidence" value="ECO:0007669"/>
    <property type="project" value="UniProtKB-KW"/>
</dbReference>
<evidence type="ECO:0000256" key="1">
    <source>
        <dbReference type="ARBA" id="ARBA00001947"/>
    </source>
</evidence>
<dbReference type="SUPFAM" id="SSF55031">
    <property type="entry name" value="Bacterial exopeptidase dimerisation domain"/>
    <property type="match status" value="1"/>
</dbReference>
<dbReference type="KEGG" id="msaa:QYS49_30415"/>
<organism evidence="7 8">
    <name type="scientific">Marivirga salinarum</name>
    <dbReference type="NCBI Taxonomy" id="3059078"/>
    <lineage>
        <taxon>Bacteria</taxon>
        <taxon>Pseudomonadati</taxon>
        <taxon>Bacteroidota</taxon>
        <taxon>Cytophagia</taxon>
        <taxon>Cytophagales</taxon>
        <taxon>Marivirgaceae</taxon>
        <taxon>Marivirga</taxon>
    </lineage>
</organism>
<keyword evidence="2" id="KW-0479">Metal-binding</keyword>
<dbReference type="GO" id="GO:0008777">
    <property type="term" value="F:acetylornithine deacetylase activity"/>
    <property type="evidence" value="ECO:0007669"/>
    <property type="project" value="TreeGrafter"/>
</dbReference>
<dbReference type="InterPro" id="IPR036264">
    <property type="entry name" value="Bact_exopeptidase_dim_dom"/>
</dbReference>
<dbReference type="PROSITE" id="PS00758">
    <property type="entry name" value="ARGE_DAPE_CPG2_1"/>
    <property type="match status" value="1"/>
</dbReference>
<dbReference type="InterPro" id="IPR001261">
    <property type="entry name" value="ArgE/DapE_CS"/>
</dbReference>
<dbReference type="PANTHER" id="PTHR43808">
    <property type="entry name" value="ACETYLORNITHINE DEACETYLASE"/>
    <property type="match status" value="1"/>
</dbReference>
<dbReference type="EMBL" id="CP129971">
    <property type="protein sequence ID" value="WKK75721.2"/>
    <property type="molecule type" value="Genomic_DNA"/>
</dbReference>
<dbReference type="Gene3D" id="3.40.630.10">
    <property type="entry name" value="Zn peptidases"/>
    <property type="match status" value="1"/>
</dbReference>
<evidence type="ECO:0000256" key="4">
    <source>
        <dbReference type="ARBA" id="ARBA00022833"/>
    </source>
</evidence>
<dbReference type="GO" id="GO:0006526">
    <property type="term" value="P:L-arginine biosynthetic process"/>
    <property type="evidence" value="ECO:0007669"/>
    <property type="project" value="TreeGrafter"/>
</dbReference>
<evidence type="ECO:0000259" key="6">
    <source>
        <dbReference type="Pfam" id="PF07687"/>
    </source>
</evidence>
<dbReference type="PANTHER" id="PTHR43808:SF31">
    <property type="entry name" value="N-ACETYL-L-CITRULLINE DEACETYLASE"/>
    <property type="match status" value="1"/>
</dbReference>
<name>A0AA49GBY1_9BACT</name>
<evidence type="ECO:0000313" key="8">
    <source>
        <dbReference type="Proteomes" id="UP001230496"/>
    </source>
</evidence>
<evidence type="ECO:0000256" key="5">
    <source>
        <dbReference type="ARBA" id="ARBA00023285"/>
    </source>
</evidence>
<dbReference type="Gene3D" id="3.30.70.360">
    <property type="match status" value="1"/>
</dbReference>
<dbReference type="InterPro" id="IPR050072">
    <property type="entry name" value="Peptidase_M20A"/>
</dbReference>
<keyword evidence="3" id="KW-0378">Hydrolase</keyword>
<feature type="domain" description="Peptidase M20 dimerisation" evidence="6">
    <location>
        <begin position="171"/>
        <end position="271"/>
    </location>
</feature>
<sequence>MENTYLNNLKMKAINLLKELIAIPSFSKEEHKTANAIGNFLNRESIEFTRIGNNIIAFNLHFDDQNPSILLNSHHDTVKPNDGYTNNPFEAIEQNGKLYGLGSNDAGGPLVSLLASFLHFYAKEIPYNLIFIASAEEEISGKNGISSVLEHIPKCELAIVGEPTQMKLAVAEKGLLVIDAIAKGKAGHAARNEGENAIYKAMEDILKIKNFKFKKSSNYLGENKVSATVITAGQQHNVVPESCHFTVDVRVTDAYSLEEAFEELKSQLDATLTARSFRLQSSFIADGHKMMEVAKSLGLPKYGSPTLSDQALIPFDSVKIGPGDSARSHTADEFIELKEIEDGIETYIQILEKYMNHQKIEK</sequence>
<proteinExistence type="predicted"/>
<keyword evidence="8" id="KW-1185">Reference proteome</keyword>
<keyword evidence="5" id="KW-0170">Cobalt</keyword>
<comment type="cofactor">
    <cofactor evidence="1">
        <name>Zn(2+)</name>
        <dbReference type="ChEBI" id="CHEBI:29105"/>
    </cofactor>
</comment>
<reference evidence="7 8" key="1">
    <citation type="submission" date="2023-08" db="EMBL/GenBank/DDBJ databases">
        <title>Comparative genomics and taxonomic characterization of three novel marine species of genus Marivirga.</title>
        <authorList>
            <person name="Muhammad N."/>
            <person name="Kim S.-G."/>
        </authorList>
    </citation>
    <scope>NUCLEOTIDE SEQUENCE [LARGE SCALE GENOMIC DNA]</scope>
    <source>
        <strain evidence="7 8">BDSF4-3</strain>
    </source>
</reference>
<dbReference type="SUPFAM" id="SSF53187">
    <property type="entry name" value="Zn-dependent exopeptidases"/>
    <property type="match status" value="1"/>
</dbReference>
<dbReference type="CDD" id="cd05651">
    <property type="entry name" value="M20_ArgE_DapE-like"/>
    <property type="match status" value="1"/>
</dbReference>
<accession>A0AA49GBY1</accession>
<keyword evidence="4" id="KW-0862">Zinc</keyword>
<evidence type="ECO:0000313" key="7">
    <source>
        <dbReference type="EMBL" id="WKK75721.2"/>
    </source>
</evidence>
<dbReference type="Proteomes" id="UP001230496">
    <property type="component" value="Chromosome"/>
</dbReference>
<evidence type="ECO:0000256" key="3">
    <source>
        <dbReference type="ARBA" id="ARBA00022801"/>
    </source>
</evidence>